<dbReference type="PANTHER" id="PTHR33164">
    <property type="entry name" value="TRANSCRIPTIONAL REGULATOR, MARR FAMILY"/>
    <property type="match status" value="1"/>
</dbReference>
<dbReference type="InterPro" id="IPR036388">
    <property type="entry name" value="WH-like_DNA-bd_sf"/>
</dbReference>
<dbReference type="PRINTS" id="PR00598">
    <property type="entry name" value="HTHMARR"/>
</dbReference>
<dbReference type="InterPro" id="IPR036390">
    <property type="entry name" value="WH_DNA-bd_sf"/>
</dbReference>
<dbReference type="AlphaFoldDB" id="A0A4R5YJT6"/>
<evidence type="ECO:0000313" key="2">
    <source>
        <dbReference type="EMBL" id="TDL45188.1"/>
    </source>
</evidence>
<dbReference type="Proteomes" id="UP000295633">
    <property type="component" value="Unassembled WGS sequence"/>
</dbReference>
<evidence type="ECO:0000313" key="3">
    <source>
        <dbReference type="Proteomes" id="UP000295633"/>
    </source>
</evidence>
<reference evidence="2 3" key="1">
    <citation type="submission" date="2019-03" db="EMBL/GenBank/DDBJ databases">
        <title>Genome Sequencing and Assembly of Various Microbes Isolated from Partially Reclaimed Soil and Acid Mine Drainage (AMD) Site.</title>
        <authorList>
            <person name="Steinbock B."/>
            <person name="Bechtold R."/>
            <person name="Sevigny J.L."/>
            <person name="Thomas D."/>
            <person name="Cuthill L.R."/>
            <person name="Aveiro Johannsen E.J."/>
            <person name="Thomas K."/>
            <person name="Ghosh A."/>
        </authorList>
    </citation>
    <scope>NUCLEOTIDE SEQUENCE [LARGE SCALE GENOMIC DNA]</scope>
    <source>
        <strain evidence="2 3">F-B2</strain>
    </source>
</reference>
<gene>
    <name evidence="2" type="ORF">E2R54_01550</name>
</gene>
<dbReference type="PANTHER" id="PTHR33164:SF57">
    <property type="entry name" value="MARR-FAMILY TRANSCRIPTIONAL REGULATOR"/>
    <property type="match status" value="1"/>
</dbReference>
<comment type="caution">
    <text evidence="2">The sequence shown here is derived from an EMBL/GenBank/DDBJ whole genome shotgun (WGS) entry which is preliminary data.</text>
</comment>
<dbReference type="Gene3D" id="1.10.10.10">
    <property type="entry name" value="Winged helix-like DNA-binding domain superfamily/Winged helix DNA-binding domain"/>
    <property type="match status" value="1"/>
</dbReference>
<name>A0A4R5YJT6_9MICO</name>
<sequence>METMSTQSDREARTLAVRALEGEFSDLIALFRRRIMENANSVSPGMLPGAYKVFTTIARHEPITQSALAEMLILDKGQLSRTVRELNDLELIERTPDPTDGRSSLLTATDHGRARLAAARGPQEGALLQALSDWRVEDIENLAHLLHALVAGSRPDGGPTT</sequence>
<protein>
    <submittedName>
        <fullName evidence="2">MarR family transcriptional regulator</fullName>
    </submittedName>
</protein>
<dbReference type="SMART" id="SM00347">
    <property type="entry name" value="HTH_MARR"/>
    <property type="match status" value="1"/>
</dbReference>
<dbReference type="GO" id="GO:0006950">
    <property type="term" value="P:response to stress"/>
    <property type="evidence" value="ECO:0007669"/>
    <property type="project" value="TreeGrafter"/>
</dbReference>
<feature type="domain" description="HTH marR-type" evidence="1">
    <location>
        <begin position="21"/>
        <end position="151"/>
    </location>
</feature>
<proteinExistence type="predicted"/>
<dbReference type="STRING" id="273677.BW34_00984"/>
<organism evidence="2 3">
    <name type="scientific">Microbacterium oleivorans</name>
    <dbReference type="NCBI Taxonomy" id="273677"/>
    <lineage>
        <taxon>Bacteria</taxon>
        <taxon>Bacillati</taxon>
        <taxon>Actinomycetota</taxon>
        <taxon>Actinomycetes</taxon>
        <taxon>Micrococcales</taxon>
        <taxon>Microbacteriaceae</taxon>
        <taxon>Microbacterium</taxon>
    </lineage>
</organism>
<dbReference type="EMBL" id="SMZX01000001">
    <property type="protein sequence ID" value="TDL45188.1"/>
    <property type="molecule type" value="Genomic_DNA"/>
</dbReference>
<dbReference type="GO" id="GO:0003700">
    <property type="term" value="F:DNA-binding transcription factor activity"/>
    <property type="evidence" value="ECO:0007669"/>
    <property type="project" value="InterPro"/>
</dbReference>
<dbReference type="PROSITE" id="PS50995">
    <property type="entry name" value="HTH_MARR_2"/>
    <property type="match status" value="1"/>
</dbReference>
<dbReference type="InterPro" id="IPR039422">
    <property type="entry name" value="MarR/SlyA-like"/>
</dbReference>
<dbReference type="Pfam" id="PF12802">
    <property type="entry name" value="MarR_2"/>
    <property type="match status" value="1"/>
</dbReference>
<evidence type="ECO:0000259" key="1">
    <source>
        <dbReference type="PROSITE" id="PS50995"/>
    </source>
</evidence>
<accession>A0A4R5YJT6</accession>
<dbReference type="InterPro" id="IPR000835">
    <property type="entry name" value="HTH_MarR-typ"/>
</dbReference>
<dbReference type="SUPFAM" id="SSF46785">
    <property type="entry name" value="Winged helix' DNA-binding domain"/>
    <property type="match status" value="1"/>
</dbReference>